<organism evidence="7 8">
    <name type="scientific">Actinoplanes hulinensis</name>
    <dbReference type="NCBI Taxonomy" id="1144547"/>
    <lineage>
        <taxon>Bacteria</taxon>
        <taxon>Bacillati</taxon>
        <taxon>Actinomycetota</taxon>
        <taxon>Actinomycetes</taxon>
        <taxon>Micromonosporales</taxon>
        <taxon>Micromonosporaceae</taxon>
        <taxon>Actinoplanes</taxon>
    </lineage>
</organism>
<dbReference type="PROSITE" id="PS50850">
    <property type="entry name" value="MFS"/>
    <property type="match status" value="1"/>
</dbReference>
<keyword evidence="4 5" id="KW-0472">Membrane</keyword>
<evidence type="ECO:0000313" key="8">
    <source>
        <dbReference type="Proteomes" id="UP001519863"/>
    </source>
</evidence>
<evidence type="ECO:0000256" key="4">
    <source>
        <dbReference type="ARBA" id="ARBA00023136"/>
    </source>
</evidence>
<dbReference type="InterPro" id="IPR036259">
    <property type="entry name" value="MFS_trans_sf"/>
</dbReference>
<dbReference type="RefSeq" id="WP_220143884.1">
    <property type="nucleotide sequence ID" value="NZ_JAHXZI010000005.1"/>
</dbReference>
<keyword evidence="2 5" id="KW-0812">Transmembrane</keyword>
<sequence>MLIPGLILVGLGVGAVLPVLSSAVLAAVPPERGGMAGGALNTFRQRGFAFGVAVFGSFFHERNSYADGLSGAVTLAAGFTVVAAVTAFVTVRENTRRPVGNQVT</sequence>
<evidence type="ECO:0000256" key="2">
    <source>
        <dbReference type="ARBA" id="ARBA00022692"/>
    </source>
</evidence>
<feature type="domain" description="Major facilitator superfamily (MFS) profile" evidence="6">
    <location>
        <begin position="1"/>
        <end position="104"/>
    </location>
</feature>
<evidence type="ECO:0000256" key="1">
    <source>
        <dbReference type="ARBA" id="ARBA00004651"/>
    </source>
</evidence>
<gene>
    <name evidence="7" type="ORF">KZ829_11775</name>
</gene>
<evidence type="ECO:0000256" key="5">
    <source>
        <dbReference type="SAM" id="Phobius"/>
    </source>
</evidence>
<evidence type="ECO:0000259" key="6">
    <source>
        <dbReference type="PROSITE" id="PS50850"/>
    </source>
</evidence>
<dbReference type="PANTHER" id="PTHR42718:SF49">
    <property type="entry name" value="EXPORT PROTEIN"/>
    <property type="match status" value="1"/>
</dbReference>
<accession>A0ABS7B047</accession>
<name>A0ABS7B047_9ACTN</name>
<dbReference type="Proteomes" id="UP001519863">
    <property type="component" value="Unassembled WGS sequence"/>
</dbReference>
<keyword evidence="3 5" id="KW-1133">Transmembrane helix</keyword>
<reference evidence="7 8" key="1">
    <citation type="journal article" date="2013" name="Antonie Van Leeuwenhoek">
        <title>Actinoplanes hulinensis sp. nov., a novel actinomycete isolated from soybean root (Glycine max (L.) Merr).</title>
        <authorList>
            <person name="Shen Y."/>
            <person name="Liu C."/>
            <person name="Wang X."/>
            <person name="Zhao J."/>
            <person name="Jia F."/>
            <person name="Zhang Y."/>
            <person name="Wang L."/>
            <person name="Yang D."/>
            <person name="Xiang W."/>
        </authorList>
    </citation>
    <scope>NUCLEOTIDE SEQUENCE [LARGE SCALE GENOMIC DNA]</scope>
    <source>
        <strain evidence="7 8">NEAU-M9</strain>
    </source>
</reference>
<dbReference type="PANTHER" id="PTHR42718">
    <property type="entry name" value="MAJOR FACILITATOR SUPERFAMILY MULTIDRUG TRANSPORTER MFSC"/>
    <property type="match status" value="1"/>
</dbReference>
<comment type="caution">
    <text evidence="7">The sequence shown here is derived from an EMBL/GenBank/DDBJ whole genome shotgun (WGS) entry which is preliminary data.</text>
</comment>
<dbReference type="InterPro" id="IPR020846">
    <property type="entry name" value="MFS_dom"/>
</dbReference>
<comment type="subcellular location">
    <subcellularLocation>
        <location evidence="1">Cell membrane</location>
        <topology evidence="1">Multi-pass membrane protein</topology>
    </subcellularLocation>
</comment>
<dbReference type="EMBL" id="JAHXZI010000005">
    <property type="protein sequence ID" value="MBW6434413.1"/>
    <property type="molecule type" value="Genomic_DNA"/>
</dbReference>
<protein>
    <recommendedName>
        <fullName evidence="6">Major facilitator superfamily (MFS) profile domain-containing protein</fullName>
    </recommendedName>
</protein>
<evidence type="ECO:0000313" key="7">
    <source>
        <dbReference type="EMBL" id="MBW6434413.1"/>
    </source>
</evidence>
<evidence type="ECO:0000256" key="3">
    <source>
        <dbReference type="ARBA" id="ARBA00022989"/>
    </source>
</evidence>
<keyword evidence="8" id="KW-1185">Reference proteome</keyword>
<proteinExistence type="predicted"/>
<dbReference type="Gene3D" id="1.20.1250.20">
    <property type="entry name" value="MFS general substrate transporter like domains"/>
    <property type="match status" value="1"/>
</dbReference>
<feature type="transmembrane region" description="Helical" evidence="5">
    <location>
        <begin position="69"/>
        <end position="91"/>
    </location>
</feature>
<dbReference type="SUPFAM" id="SSF103473">
    <property type="entry name" value="MFS general substrate transporter"/>
    <property type="match status" value="1"/>
</dbReference>